<dbReference type="Pfam" id="PF00665">
    <property type="entry name" value="rve"/>
    <property type="match status" value="1"/>
</dbReference>
<evidence type="ECO:0000313" key="4">
    <source>
        <dbReference type="Proteomes" id="UP001066276"/>
    </source>
</evidence>
<dbReference type="InterPro" id="IPR001584">
    <property type="entry name" value="Integrase_cat-core"/>
</dbReference>
<gene>
    <name evidence="3" type="ORF">NDU88_003817</name>
</gene>
<proteinExistence type="predicted"/>
<sequence>MSSMKRRVRADFWWPGMDQGVERFVRACVACMCSGKSHKSEETTIVASQFPEKPWQKLAIDICGPFSSTGVEGKWAIVLVDYFSKWPEVAFGRDIRSKCVISFCEEIFRREGYPGCLVSDNGPQFVADNFQKFLKKAGIVHHRIAGYHPREYGLVERFNCVLKECVQLAEDEGKCVLDAVKAMLWNYRNTPHTATGVTPFVLLKGREANTAVTPALMHKIMIAECGRNKLMRAVVRKVAECQVKYVQRHNIKVRRNGR</sequence>
<dbReference type="PANTHER" id="PTHR37984:SF15">
    <property type="entry name" value="INTEGRASE CATALYTIC DOMAIN-CONTAINING PROTEIN"/>
    <property type="match status" value="1"/>
</dbReference>
<dbReference type="InterPro" id="IPR036397">
    <property type="entry name" value="RNaseH_sf"/>
</dbReference>
<dbReference type="InterPro" id="IPR050951">
    <property type="entry name" value="Retrovirus_Pol_polyprotein"/>
</dbReference>
<dbReference type="PANTHER" id="PTHR37984">
    <property type="entry name" value="PROTEIN CBG26694"/>
    <property type="match status" value="1"/>
</dbReference>
<evidence type="ECO:0000259" key="2">
    <source>
        <dbReference type="PROSITE" id="PS50994"/>
    </source>
</evidence>
<dbReference type="GO" id="GO:0003676">
    <property type="term" value="F:nucleic acid binding"/>
    <property type="evidence" value="ECO:0007669"/>
    <property type="project" value="InterPro"/>
</dbReference>
<dbReference type="SUPFAM" id="SSF53098">
    <property type="entry name" value="Ribonuclease H-like"/>
    <property type="match status" value="1"/>
</dbReference>
<dbReference type="GO" id="GO:0015074">
    <property type="term" value="P:DNA integration"/>
    <property type="evidence" value="ECO:0007669"/>
    <property type="project" value="InterPro"/>
</dbReference>
<dbReference type="PROSITE" id="PS50994">
    <property type="entry name" value="INTEGRASE"/>
    <property type="match status" value="1"/>
</dbReference>
<keyword evidence="4" id="KW-1185">Reference proteome</keyword>
<dbReference type="EMBL" id="JANPWB010000010">
    <property type="protein sequence ID" value="KAJ1137411.1"/>
    <property type="molecule type" value="Genomic_DNA"/>
</dbReference>
<dbReference type="Gene3D" id="3.30.420.10">
    <property type="entry name" value="Ribonuclease H-like superfamily/Ribonuclease H"/>
    <property type="match status" value="1"/>
</dbReference>
<dbReference type="InterPro" id="IPR041588">
    <property type="entry name" value="Integrase_H2C2"/>
</dbReference>
<feature type="domain" description="Integrase catalytic" evidence="2">
    <location>
        <begin position="50"/>
        <end position="207"/>
    </location>
</feature>
<evidence type="ECO:0000313" key="3">
    <source>
        <dbReference type="EMBL" id="KAJ1137411.1"/>
    </source>
</evidence>
<comment type="caution">
    <text evidence="3">The sequence shown here is derived from an EMBL/GenBank/DDBJ whole genome shotgun (WGS) entry which is preliminary data.</text>
</comment>
<name>A0AAV7QD43_PLEWA</name>
<dbReference type="Gene3D" id="1.10.340.70">
    <property type="match status" value="1"/>
</dbReference>
<protein>
    <recommendedName>
        <fullName evidence="1">Gypsy retrotransposon integrase-like protein 1</fullName>
    </recommendedName>
</protein>
<organism evidence="3 4">
    <name type="scientific">Pleurodeles waltl</name>
    <name type="common">Iberian ribbed newt</name>
    <dbReference type="NCBI Taxonomy" id="8319"/>
    <lineage>
        <taxon>Eukaryota</taxon>
        <taxon>Metazoa</taxon>
        <taxon>Chordata</taxon>
        <taxon>Craniata</taxon>
        <taxon>Vertebrata</taxon>
        <taxon>Euteleostomi</taxon>
        <taxon>Amphibia</taxon>
        <taxon>Batrachia</taxon>
        <taxon>Caudata</taxon>
        <taxon>Salamandroidea</taxon>
        <taxon>Salamandridae</taxon>
        <taxon>Pleurodelinae</taxon>
        <taxon>Pleurodeles</taxon>
    </lineage>
</organism>
<evidence type="ECO:0000256" key="1">
    <source>
        <dbReference type="ARBA" id="ARBA00039658"/>
    </source>
</evidence>
<dbReference type="FunFam" id="3.30.420.10:FF:000063">
    <property type="entry name" value="Retrovirus-related Pol polyprotein from transposon 297-like Protein"/>
    <property type="match status" value="1"/>
</dbReference>
<dbReference type="InterPro" id="IPR012337">
    <property type="entry name" value="RNaseH-like_sf"/>
</dbReference>
<dbReference type="AlphaFoldDB" id="A0AAV7QD43"/>
<dbReference type="Pfam" id="PF17921">
    <property type="entry name" value="Integrase_H2C2"/>
    <property type="match status" value="1"/>
</dbReference>
<dbReference type="Proteomes" id="UP001066276">
    <property type="component" value="Chromosome 6"/>
</dbReference>
<reference evidence="3" key="1">
    <citation type="journal article" date="2022" name="bioRxiv">
        <title>Sequencing and chromosome-scale assembly of the giantPleurodeles waltlgenome.</title>
        <authorList>
            <person name="Brown T."/>
            <person name="Elewa A."/>
            <person name="Iarovenko S."/>
            <person name="Subramanian E."/>
            <person name="Araus A.J."/>
            <person name="Petzold A."/>
            <person name="Susuki M."/>
            <person name="Suzuki K.-i.T."/>
            <person name="Hayashi T."/>
            <person name="Toyoda A."/>
            <person name="Oliveira C."/>
            <person name="Osipova E."/>
            <person name="Leigh N.D."/>
            <person name="Simon A."/>
            <person name="Yun M.H."/>
        </authorList>
    </citation>
    <scope>NUCLEOTIDE SEQUENCE</scope>
    <source>
        <strain evidence="3">20211129_DDA</strain>
        <tissue evidence="3">Liver</tissue>
    </source>
</reference>
<accession>A0AAV7QD43</accession>